<evidence type="ECO:0000256" key="5">
    <source>
        <dbReference type="ARBA" id="ARBA00022723"/>
    </source>
</evidence>
<dbReference type="Gene3D" id="3.40.50.740">
    <property type="match status" value="1"/>
</dbReference>
<dbReference type="Gene3D" id="2.20.25.90">
    <property type="entry name" value="ADC-like domains"/>
    <property type="match status" value="1"/>
</dbReference>
<dbReference type="EMBL" id="CP002590">
    <property type="protein sequence ID" value="AEA12706.1"/>
    <property type="molecule type" value="Genomic_DNA"/>
</dbReference>
<keyword evidence="7" id="KW-0560">Oxidoreductase</keyword>
<dbReference type="OrthoDB" id="23466at2157"/>
<dbReference type="GO" id="GO:0043546">
    <property type="term" value="F:molybdopterin cofactor binding"/>
    <property type="evidence" value="ECO:0007669"/>
    <property type="project" value="InterPro"/>
</dbReference>
<dbReference type="SUPFAM" id="SSF50692">
    <property type="entry name" value="ADC-like"/>
    <property type="match status" value="1"/>
</dbReference>
<dbReference type="Proteomes" id="UP000008138">
    <property type="component" value="Chromosome"/>
</dbReference>
<accession>F2L0M4</accession>
<dbReference type="InterPro" id="IPR006963">
    <property type="entry name" value="Mopterin_OxRdtase_4Fe-4S_dom"/>
</dbReference>
<dbReference type="PROSITE" id="PS51318">
    <property type="entry name" value="TAT"/>
    <property type="match status" value="1"/>
</dbReference>
<evidence type="ECO:0000256" key="3">
    <source>
        <dbReference type="ARBA" id="ARBA00010312"/>
    </source>
</evidence>
<comment type="subcellular location">
    <subcellularLocation>
        <location evidence="2">Cell envelope</location>
    </subcellularLocation>
</comment>
<dbReference type="STRING" id="999630.TUZN_1229"/>
<keyword evidence="9" id="KW-0411">Iron-sulfur</keyword>
<evidence type="ECO:0000256" key="4">
    <source>
        <dbReference type="ARBA" id="ARBA00022485"/>
    </source>
</evidence>
<evidence type="ECO:0000256" key="2">
    <source>
        <dbReference type="ARBA" id="ARBA00004196"/>
    </source>
</evidence>
<dbReference type="Pfam" id="PF00384">
    <property type="entry name" value="Molybdopterin"/>
    <property type="match status" value="1"/>
</dbReference>
<reference key="2">
    <citation type="submission" date="2011-03" db="EMBL/GenBank/DDBJ databases">
        <title>Complete genome sequence of the thermoacidophilic crenarchaeon Thermoproteus uzoniensis 768-20.</title>
        <authorList>
            <person name="Mardanov A.V."/>
            <person name="Gumerov V.M."/>
            <person name="Beletsky A.V."/>
            <person name="Prokofeva M.I."/>
            <person name="Bonch-Osmolovskaya E.A."/>
            <person name="Ravin N.V."/>
            <person name="Skryabin K.G."/>
        </authorList>
    </citation>
    <scope>NUCLEOTIDE SEQUENCE</scope>
    <source>
        <strain>768-20</strain>
    </source>
</reference>
<comment type="cofactor">
    <cofactor evidence="1">
        <name>[4Fe-4S] cluster</name>
        <dbReference type="ChEBI" id="CHEBI:49883"/>
    </cofactor>
</comment>
<dbReference type="InterPro" id="IPR006657">
    <property type="entry name" value="MoPterin_dinucl-bd_dom"/>
</dbReference>
<gene>
    <name evidence="11" type="ordered locus">TUZN_1229</name>
</gene>
<dbReference type="InterPro" id="IPR009010">
    <property type="entry name" value="Asp_de-COase-like_dom_sf"/>
</dbReference>
<keyword evidence="12" id="KW-1185">Reference proteome</keyword>
<dbReference type="eggNOG" id="arCOG01493">
    <property type="taxonomic scope" value="Archaea"/>
</dbReference>
<evidence type="ECO:0000256" key="9">
    <source>
        <dbReference type="ARBA" id="ARBA00023014"/>
    </source>
</evidence>
<evidence type="ECO:0000256" key="8">
    <source>
        <dbReference type="ARBA" id="ARBA00023004"/>
    </source>
</evidence>
<dbReference type="Pfam" id="PF04879">
    <property type="entry name" value="Molybdop_Fe4S4"/>
    <property type="match status" value="1"/>
</dbReference>
<dbReference type="PANTHER" id="PTHR43598">
    <property type="entry name" value="TUNGSTEN-CONTAINING FORMYLMETHANOFURAN DEHYDROGENASE 2 SUBUNIT B"/>
    <property type="match status" value="1"/>
</dbReference>
<evidence type="ECO:0000259" key="10">
    <source>
        <dbReference type="PROSITE" id="PS51669"/>
    </source>
</evidence>
<dbReference type="SUPFAM" id="SSF53706">
    <property type="entry name" value="Formate dehydrogenase/DMSO reductase, domains 1-3"/>
    <property type="match status" value="1"/>
</dbReference>
<evidence type="ECO:0000313" key="11">
    <source>
        <dbReference type="EMBL" id="AEA12706.1"/>
    </source>
</evidence>
<dbReference type="HOGENOM" id="CLU_274368_0_0_2"/>
<dbReference type="PANTHER" id="PTHR43598:SF5">
    <property type="entry name" value="DMSO REDUCTASE CHAIN A"/>
    <property type="match status" value="1"/>
</dbReference>
<dbReference type="InterPro" id="IPR006656">
    <property type="entry name" value="Mopterin_OxRdtase"/>
</dbReference>
<sequence length="1173" mass="130632">MTVATTRRGFLKISAIAALALGLPASAQTPFIQQKTSWALGEIGGKTGLKNAAVTPTICTFCSMGCSIDFYTSGSDIIWTRGSPESYINWGALCPKGKVAYQLATSTERLDSPMIRTGPKPPADEILNAKTWDELVAVIKKYPPQWRKVSWEEAFAYIARKLAAILNDWRSSTGAPAQSDGYYYVGAKNPVMVMGSSILTNEEAYLSRKLAAFLGTSNTDSEYRKCHSSTVTALALTYGWGAETASIEDVALADVVLFFSNPAEAHPLSFYYFMKGKKERGTILIAFNPNYSRTVEASDIWVPFRPGTDTAILNYILHYAFFERNPPIDQLPEFQRLMSTRWNITQDDLDDLKAMLQEYDAQTVSNITGVPVDMLRTVAQIYVENSGVVTGHKKHGVIQWAMGMTQHTDAVLSIIRAAAIVQLLLGNVGYPGGGTHPFRGHSNVQGATDVQGGGLGVLPGYHAPPGSPFEVRLYQDWKLQGMPDPWNWEVPQWALKSFSTTTPSRGKADALKALEVFNFYGWRRMELLWGVYCGTVPPDDPVNGKVVCDIPIGTGASETTFPSKVFTGDIKAAFIFGENPAVTDPNVKVTMAALASLQLLVVSDIFETETAWFADVVLPGVSFAEKEGTKTDGNRVIQWQWRAVPPRGQARPDYWIIANLYKYLRREGAILLPSEAAGVKSEEVKFRKGGRLVFVYERPLRPDYSWDYSGGVGAARPISDIEAEVNPRIINKEINFAMLIYQGMYDPVRDSFTTMRRNNALRNPGEIDGTFSSTFKVYKNWGWSWPMNVRFMYNYDSLEIYLGHPDVVTAAGKQWTVTGETGEIIDEYTGEYRPAFVPGHNFFVPKAFKRRLSGVADLFGGADLMTFIRTGQLAFLGKFVVETDSGIQVVDFDTFASSTGMRYLWANDTLYWDEQTMTFPAFLKRIFYPGVGWRQFKPTYDNMRSLLRQYYNQLGDLKAATLKVIQEMGGWYKGYTFQWPIHAEPVESPIVDMAIQYPTLAWLNPYNLEVLEQKPSILQGKMVGVALEPKELQAELQPLGVTGITVVMTTNRLTETWHSGSMNRRIPDLVELVPRPFAIISRKLAQQLGVNTGDYVELWTARGGLKIRAYVTDGEAYLNVNGQDVPVVNVLWSWSFEGPDAGPSTNFLSPDVVDPVTTIQETKAWLAINKKSP</sequence>
<dbReference type="Gene3D" id="3.40.228.10">
    <property type="entry name" value="Dimethylsulfoxide Reductase, domain 2"/>
    <property type="match status" value="1"/>
</dbReference>
<dbReference type="GeneID" id="10360757"/>
<dbReference type="GO" id="GO:0046872">
    <property type="term" value="F:metal ion binding"/>
    <property type="evidence" value="ECO:0007669"/>
    <property type="project" value="UniProtKB-KW"/>
</dbReference>
<evidence type="ECO:0000313" key="12">
    <source>
        <dbReference type="Proteomes" id="UP000008138"/>
    </source>
</evidence>
<keyword evidence="6" id="KW-0732">Signal</keyword>
<evidence type="ECO:0000256" key="1">
    <source>
        <dbReference type="ARBA" id="ARBA00001966"/>
    </source>
</evidence>
<organism evidence="11 12">
    <name type="scientific">Thermoproteus uzoniensis (strain 768-20)</name>
    <dbReference type="NCBI Taxonomy" id="999630"/>
    <lineage>
        <taxon>Archaea</taxon>
        <taxon>Thermoproteota</taxon>
        <taxon>Thermoprotei</taxon>
        <taxon>Thermoproteales</taxon>
        <taxon>Thermoproteaceae</taxon>
        <taxon>Thermoproteus</taxon>
    </lineage>
</organism>
<evidence type="ECO:0000256" key="7">
    <source>
        <dbReference type="ARBA" id="ARBA00023002"/>
    </source>
</evidence>
<dbReference type="PROSITE" id="PS51669">
    <property type="entry name" value="4FE4S_MOW_BIS_MGD"/>
    <property type="match status" value="1"/>
</dbReference>
<proteinExistence type="inferred from homology"/>
<keyword evidence="4" id="KW-0004">4Fe-4S</keyword>
<reference evidence="11 12" key="1">
    <citation type="journal article" date="2011" name="J. Bacteriol.">
        <title>Complete genome sequence of the thermoacidophilic crenarchaeon Thermoproteus uzoniensis 768-20.</title>
        <authorList>
            <person name="Mardanov A.V."/>
            <person name="Gumerov V.M."/>
            <person name="Beletsky A.V."/>
            <person name="Prokofeva M.I."/>
            <person name="Bonch-Osmolovskaya E.A."/>
            <person name="Ravin N.V."/>
            <person name="Skryabin K.G."/>
        </authorList>
    </citation>
    <scope>NUCLEOTIDE SEQUENCE [LARGE SCALE GENOMIC DNA]</scope>
    <source>
        <strain evidence="11 12">768-20</strain>
    </source>
</reference>
<dbReference type="eggNOG" id="arCOG01491">
    <property type="taxonomic scope" value="Archaea"/>
</dbReference>
<dbReference type="KEGG" id="tuz:TUZN_1229"/>
<feature type="domain" description="4Fe-4S Mo/W bis-MGD-type" evidence="10">
    <location>
        <begin position="52"/>
        <end position="108"/>
    </location>
</feature>
<dbReference type="InterPro" id="IPR006311">
    <property type="entry name" value="TAT_signal"/>
</dbReference>
<dbReference type="Pfam" id="PF01568">
    <property type="entry name" value="Molydop_binding"/>
    <property type="match status" value="1"/>
</dbReference>
<dbReference type="AlphaFoldDB" id="F2L0M4"/>
<comment type="similarity">
    <text evidence="3">Belongs to the prokaryotic molybdopterin-containing oxidoreductase family.</text>
</comment>
<keyword evidence="8" id="KW-0408">Iron</keyword>
<dbReference type="GO" id="GO:0016491">
    <property type="term" value="F:oxidoreductase activity"/>
    <property type="evidence" value="ECO:0007669"/>
    <property type="project" value="UniProtKB-KW"/>
</dbReference>
<evidence type="ECO:0000256" key="6">
    <source>
        <dbReference type="ARBA" id="ARBA00022729"/>
    </source>
</evidence>
<dbReference type="GO" id="GO:0051539">
    <property type="term" value="F:4 iron, 4 sulfur cluster binding"/>
    <property type="evidence" value="ECO:0007669"/>
    <property type="project" value="UniProtKB-KW"/>
</dbReference>
<dbReference type="RefSeq" id="WP_013680042.1">
    <property type="nucleotide sequence ID" value="NC_015315.1"/>
</dbReference>
<dbReference type="Gene3D" id="2.40.40.20">
    <property type="match status" value="1"/>
</dbReference>
<protein>
    <submittedName>
        <fullName evidence="11">Formate dehydrogenase, alpha subunit</fullName>
    </submittedName>
</protein>
<keyword evidence="5" id="KW-0479">Metal-binding</keyword>
<name>F2L0M4_THEU7</name>
<dbReference type="SMART" id="SM00926">
    <property type="entry name" value="Molybdop_Fe4S4"/>
    <property type="match status" value="1"/>
</dbReference>